<feature type="region of interest" description="Disordered" evidence="1">
    <location>
        <begin position="158"/>
        <end position="178"/>
    </location>
</feature>
<evidence type="ECO:0000313" key="2">
    <source>
        <dbReference type="EMBL" id="KAG5479616.1"/>
    </source>
</evidence>
<protein>
    <submittedName>
        <fullName evidence="2">Uncharacterized protein</fullName>
    </submittedName>
</protein>
<feature type="compositionally biased region" description="Polar residues" evidence="1">
    <location>
        <begin position="282"/>
        <end position="296"/>
    </location>
</feature>
<accession>A0A836KMB2</accession>
<feature type="region of interest" description="Disordered" evidence="1">
    <location>
        <begin position="552"/>
        <end position="650"/>
    </location>
</feature>
<dbReference type="KEGG" id="lenr:94170622"/>
<proteinExistence type="predicted"/>
<dbReference type="GeneID" id="94170622"/>
<name>A0A836KMB2_LEIEN</name>
<feature type="compositionally biased region" description="Gly residues" evidence="1">
    <location>
        <begin position="163"/>
        <end position="177"/>
    </location>
</feature>
<organism evidence="2 3">
    <name type="scientific">Leishmania enriettii</name>
    <dbReference type="NCBI Taxonomy" id="5663"/>
    <lineage>
        <taxon>Eukaryota</taxon>
        <taxon>Discoba</taxon>
        <taxon>Euglenozoa</taxon>
        <taxon>Kinetoplastea</taxon>
        <taxon>Metakinetoplastina</taxon>
        <taxon>Trypanosomatida</taxon>
        <taxon>Trypanosomatidae</taxon>
        <taxon>Leishmaniinae</taxon>
        <taxon>Leishmania</taxon>
    </lineage>
</organism>
<feature type="region of interest" description="Disordered" evidence="1">
    <location>
        <begin position="274"/>
        <end position="316"/>
    </location>
</feature>
<feature type="compositionally biased region" description="Acidic residues" evidence="1">
    <location>
        <begin position="557"/>
        <end position="571"/>
    </location>
</feature>
<evidence type="ECO:0000313" key="3">
    <source>
        <dbReference type="Proteomes" id="UP000674179"/>
    </source>
</evidence>
<gene>
    <name evidence="2" type="ORF">CUR178_03378</name>
</gene>
<dbReference type="RefSeq" id="XP_067693145.1">
    <property type="nucleotide sequence ID" value="XM_067835112.1"/>
</dbReference>
<dbReference type="OrthoDB" id="273744at2759"/>
<keyword evidence="3" id="KW-1185">Reference proteome</keyword>
<dbReference type="Proteomes" id="UP000674179">
    <property type="component" value="Chromosome 22"/>
</dbReference>
<dbReference type="AlphaFoldDB" id="A0A836KMB2"/>
<sequence length="711" mass="74839">MSTSRKRYRPLDSAEERAVTVHESLQLLPLEDEQSYCFSWPEAPLTQWLQGDAPYASLYQLYASAPGGVGGGGVSSHAVRGQSGGLGDAGVASAAVDFPKGKSKVGTFSSSGRRDALGLSSPTGVTSLAALQHQRCIEIPPVFLLDDSEPALVRDAPALKSSGGEGAESGPRCGGGDLQSRLRRVQGAVEAGRHDSMGLTVVVESEALGVKEGASLSTALPPSVVVQSDAAARAVPHPLAPPRPQSITEDSIFSLSATQLADLVAAGVPELFASADRGGKSRPSQRVGGQQTSLTTAAEDALSGEPSVAFKGTKHACSRRDRQPVSELAEAARREIEHEIVGLEWRTWSQSQRTAAALQRILSLEAAVPFESSGDARCDAWRRTVYSLWLQWRQQRRPPMPASAADGDSAAFITRAANLSLGFSGTSAVPSATNLHDLATSASPSPATAVLSFSKGAPAQSHNQSRLPWGAPLLAGAYLYGTSNDYFISLPPSSTSAAGQAGKGGGSSGNSYYGSSIHNATTTSLWPAVSRRRGTYSFLRWKVELYEAQLSRAAVAAEDDEDNAEDSDEMMGMDKGKGVEDQDRSADGSASSAKARRFSKGPFGGAMSDAPAPTRRSRRGGDGDRDMSSTAASHFAERKAAPAAGASSTGHTAINGVMSVSHMKALLHTTVLTRPLTELEMDDEPTTVMERLACSDLRRETDAWRVWLSRV</sequence>
<dbReference type="EMBL" id="JAFHKP010000022">
    <property type="protein sequence ID" value="KAG5479616.1"/>
    <property type="molecule type" value="Genomic_DNA"/>
</dbReference>
<comment type="caution">
    <text evidence="2">The sequence shown here is derived from an EMBL/GenBank/DDBJ whole genome shotgun (WGS) entry which is preliminary data.</text>
</comment>
<reference evidence="2 3" key="1">
    <citation type="submission" date="2021-02" db="EMBL/GenBank/DDBJ databases">
        <title>Leishmania (Mundinia) enrietti genome sequencing and assembly.</title>
        <authorList>
            <person name="Almutairi H."/>
            <person name="Gatherer D."/>
        </authorList>
    </citation>
    <scope>NUCLEOTIDE SEQUENCE [LARGE SCALE GENOMIC DNA]</scope>
    <source>
        <strain evidence="2">CUR178</strain>
    </source>
</reference>
<feature type="compositionally biased region" description="Basic and acidic residues" evidence="1">
    <location>
        <begin position="572"/>
        <end position="586"/>
    </location>
</feature>
<evidence type="ECO:0000256" key="1">
    <source>
        <dbReference type="SAM" id="MobiDB-lite"/>
    </source>
</evidence>